<dbReference type="OrthoDB" id="5173551at2"/>
<evidence type="ECO:0000256" key="5">
    <source>
        <dbReference type="SAM" id="SignalP"/>
    </source>
</evidence>
<evidence type="ECO:0000256" key="1">
    <source>
        <dbReference type="ARBA" id="ARBA00022729"/>
    </source>
</evidence>
<dbReference type="EMBL" id="FQXG01000002">
    <property type="protein sequence ID" value="SHH33121.1"/>
    <property type="molecule type" value="Genomic_DNA"/>
</dbReference>
<reference evidence="7 8" key="1">
    <citation type="submission" date="2016-11" db="EMBL/GenBank/DDBJ databases">
        <authorList>
            <person name="Jaros S."/>
            <person name="Januszkiewicz K."/>
            <person name="Wedrychowicz H."/>
        </authorList>
    </citation>
    <scope>NUCLEOTIDE SEQUENCE [LARGE SCALE GENOMIC DNA]</scope>
    <source>
        <strain evidence="7 8">DSM 16917</strain>
    </source>
</reference>
<accession>A0A1M5S3Q6</accession>
<gene>
    <name evidence="4" type="primary">bamB</name>
    <name evidence="7" type="ORF">SAMN02745129_1858</name>
</gene>
<feature type="domain" description="Pyrrolo-quinoline quinone repeat" evidence="6">
    <location>
        <begin position="77"/>
        <end position="321"/>
    </location>
</feature>
<proteinExistence type="inferred from homology"/>
<comment type="subunit">
    <text evidence="4">Part of the Bam complex.</text>
</comment>
<dbReference type="GO" id="GO:0009279">
    <property type="term" value="C:cell outer membrane"/>
    <property type="evidence" value="ECO:0007669"/>
    <property type="project" value="UniProtKB-SubCell"/>
</dbReference>
<evidence type="ECO:0000256" key="4">
    <source>
        <dbReference type="HAMAP-Rule" id="MF_00923"/>
    </source>
</evidence>
<evidence type="ECO:0000256" key="2">
    <source>
        <dbReference type="ARBA" id="ARBA00023136"/>
    </source>
</evidence>
<dbReference type="PROSITE" id="PS51257">
    <property type="entry name" value="PROKAR_LIPOPROTEIN"/>
    <property type="match status" value="1"/>
</dbReference>
<dbReference type="RefSeq" id="WP_067662918.1">
    <property type="nucleotide sequence ID" value="NZ_FQXG01000002.1"/>
</dbReference>
<organism evidence="7 8">
    <name type="scientific">Ferrimonas marina</name>
    <dbReference type="NCBI Taxonomy" id="299255"/>
    <lineage>
        <taxon>Bacteria</taxon>
        <taxon>Pseudomonadati</taxon>
        <taxon>Pseudomonadota</taxon>
        <taxon>Gammaproteobacteria</taxon>
        <taxon>Alteromonadales</taxon>
        <taxon>Ferrimonadaceae</taxon>
        <taxon>Ferrimonas</taxon>
    </lineage>
</organism>
<dbReference type="Pfam" id="PF13360">
    <property type="entry name" value="PQQ_2"/>
    <property type="match status" value="1"/>
</dbReference>
<sequence>MLLARKGWLAGLLSVAVLAGCASSDDESEQISPLPELDQNLKVDVQWKERVGKGIEDYWSSLSPAIAYDKLFVAERHGIVSALSPEDGKEIWSTNLRRAFSDGMLKKNKGARLSGGVATGFNKVFVGSENGAIFALNAEDGSVAWETTTVGEVLSDPAIIGRMVVANTAAGKVQAFNVDNGEFVWQMDLTMPPLMLRGSSGVASSQGAAIFGTPDGKVSALFADSGAPIWEARLAEATGSNELERVVDVDVKPVVRGDNVYSAAFNGNLASIELRSGRIAWSRKYSSYTPLAIQGFQIYMTDSRGAVYSIDRRNGLENWANTELTGRLLTGPQTLGNYLVVGDFEGYLHVLDRQTGELLGYTQIDSSGLYAQPLRDGDKLYLQTRSGRVAAVTIP</sequence>
<dbReference type="PANTHER" id="PTHR34512:SF30">
    <property type="entry name" value="OUTER MEMBRANE PROTEIN ASSEMBLY FACTOR BAMB"/>
    <property type="match status" value="1"/>
</dbReference>
<dbReference type="AlphaFoldDB" id="A0A1M5S3Q6"/>
<dbReference type="InterPro" id="IPR015943">
    <property type="entry name" value="WD40/YVTN_repeat-like_dom_sf"/>
</dbReference>
<dbReference type="HAMAP" id="MF_00923">
    <property type="entry name" value="OM_assembly_BamB"/>
    <property type="match status" value="1"/>
</dbReference>
<evidence type="ECO:0000259" key="6">
    <source>
        <dbReference type="Pfam" id="PF13360"/>
    </source>
</evidence>
<comment type="similarity">
    <text evidence="4">Belongs to the BamB family.</text>
</comment>
<dbReference type="GO" id="GO:0051205">
    <property type="term" value="P:protein insertion into membrane"/>
    <property type="evidence" value="ECO:0007669"/>
    <property type="project" value="UniProtKB-UniRule"/>
</dbReference>
<dbReference type="InterPro" id="IPR011047">
    <property type="entry name" value="Quinoprotein_ADH-like_sf"/>
</dbReference>
<dbReference type="SMART" id="SM00564">
    <property type="entry name" value="PQQ"/>
    <property type="match status" value="7"/>
</dbReference>
<comment type="function">
    <text evidence="4">Part of the outer membrane protein assembly complex, which is involved in assembly and insertion of beta-barrel proteins into the outer membrane.</text>
</comment>
<keyword evidence="3 4" id="KW-0998">Cell outer membrane</keyword>
<feature type="chain" id="PRO_5009990135" description="Outer membrane protein assembly factor BamB" evidence="5">
    <location>
        <begin position="20"/>
        <end position="395"/>
    </location>
</feature>
<evidence type="ECO:0000256" key="3">
    <source>
        <dbReference type="ARBA" id="ARBA00023237"/>
    </source>
</evidence>
<keyword evidence="2 4" id="KW-0472">Membrane</keyword>
<dbReference type="InterPro" id="IPR018391">
    <property type="entry name" value="PQQ_b-propeller_rpt"/>
</dbReference>
<dbReference type="STRING" id="299255.SAMN02745129_1858"/>
<keyword evidence="4" id="KW-0449">Lipoprotein</keyword>
<comment type="subcellular location">
    <subcellularLocation>
        <location evidence="4">Cell outer membrane</location>
        <topology evidence="4">Lipid-anchor</topology>
    </subcellularLocation>
</comment>
<dbReference type="Gene3D" id="2.130.10.10">
    <property type="entry name" value="YVTN repeat-like/Quinoprotein amine dehydrogenase"/>
    <property type="match status" value="1"/>
</dbReference>
<dbReference type="InterPro" id="IPR002372">
    <property type="entry name" value="PQQ_rpt_dom"/>
</dbReference>
<dbReference type="InterPro" id="IPR017687">
    <property type="entry name" value="BamB"/>
</dbReference>
<dbReference type="GO" id="GO:0043165">
    <property type="term" value="P:Gram-negative-bacterium-type cell outer membrane assembly"/>
    <property type="evidence" value="ECO:0007669"/>
    <property type="project" value="UniProtKB-UniRule"/>
</dbReference>
<keyword evidence="8" id="KW-1185">Reference proteome</keyword>
<keyword evidence="1 4" id="KW-0732">Signal</keyword>
<feature type="signal peptide" evidence="5">
    <location>
        <begin position="1"/>
        <end position="19"/>
    </location>
</feature>
<dbReference type="SUPFAM" id="SSF50998">
    <property type="entry name" value="Quinoprotein alcohol dehydrogenase-like"/>
    <property type="match status" value="1"/>
</dbReference>
<dbReference type="NCBIfam" id="NF008351">
    <property type="entry name" value="PRK11138.1"/>
    <property type="match status" value="1"/>
</dbReference>
<name>A0A1M5S3Q6_9GAMM</name>
<evidence type="ECO:0000313" key="7">
    <source>
        <dbReference type="EMBL" id="SHH33121.1"/>
    </source>
</evidence>
<evidence type="ECO:0000313" key="8">
    <source>
        <dbReference type="Proteomes" id="UP000184268"/>
    </source>
</evidence>
<keyword evidence="4" id="KW-0564">Palmitate</keyword>
<dbReference type="PANTHER" id="PTHR34512">
    <property type="entry name" value="CELL SURFACE PROTEIN"/>
    <property type="match status" value="1"/>
</dbReference>
<dbReference type="Proteomes" id="UP000184268">
    <property type="component" value="Unassembled WGS sequence"/>
</dbReference>
<dbReference type="NCBIfam" id="TIGR03300">
    <property type="entry name" value="assembly_YfgL"/>
    <property type="match status" value="1"/>
</dbReference>
<protein>
    <recommendedName>
        <fullName evidence="4">Outer membrane protein assembly factor BamB</fullName>
    </recommendedName>
</protein>